<feature type="non-terminal residue" evidence="2">
    <location>
        <position position="1"/>
    </location>
</feature>
<accession>A0A7S2EYM1</accession>
<dbReference type="EMBL" id="HBGO01040005">
    <property type="protein sequence ID" value="CAD9363145.1"/>
    <property type="molecule type" value="Transcribed_RNA"/>
</dbReference>
<reference evidence="2" key="1">
    <citation type="submission" date="2021-01" db="EMBL/GenBank/DDBJ databases">
        <authorList>
            <person name="Corre E."/>
            <person name="Pelletier E."/>
            <person name="Niang G."/>
            <person name="Scheremetjew M."/>
            <person name="Finn R."/>
            <person name="Kale V."/>
            <person name="Holt S."/>
            <person name="Cochrane G."/>
            <person name="Meng A."/>
            <person name="Brown T."/>
            <person name="Cohen L."/>
        </authorList>
    </citation>
    <scope>NUCLEOTIDE SEQUENCE</scope>
    <source>
        <strain evidence="2">Grunow 1884</strain>
    </source>
</reference>
<feature type="compositionally biased region" description="Basic and acidic residues" evidence="1">
    <location>
        <begin position="221"/>
        <end position="232"/>
    </location>
</feature>
<sequence length="261" mass="29370">VIDQLCCLSYSENQVLAEVREESGHRNNINPIRDSHTFSSNMKGSVLKRKSKKKQESPINSVVPSDPNNIPQNPSITDSIMFRGEKYVAVAKKSAPNFCEASSGNSKSAVEWEKKNTCSRALCMKYITGEGTSRIRVPYSAVGYDYHLLSGSSERLAPTKFMKHCHVLNGKEGEEDITLLTSDSTHTSISSCFLWTNEDNKNSSVEIREANQIDHRRWNCHKEQSTSKREEWGQTGEMSPSDAKFHHLTEGYDCRLAPNSF</sequence>
<evidence type="ECO:0000256" key="1">
    <source>
        <dbReference type="SAM" id="MobiDB-lite"/>
    </source>
</evidence>
<proteinExistence type="predicted"/>
<feature type="region of interest" description="Disordered" evidence="1">
    <location>
        <begin position="26"/>
        <end position="75"/>
    </location>
</feature>
<evidence type="ECO:0000313" key="2">
    <source>
        <dbReference type="EMBL" id="CAD9363145.1"/>
    </source>
</evidence>
<organism evidence="2">
    <name type="scientific">Trieres chinensis</name>
    <name type="common">Marine centric diatom</name>
    <name type="synonym">Odontella sinensis</name>
    <dbReference type="NCBI Taxonomy" id="1514140"/>
    <lineage>
        <taxon>Eukaryota</taxon>
        <taxon>Sar</taxon>
        <taxon>Stramenopiles</taxon>
        <taxon>Ochrophyta</taxon>
        <taxon>Bacillariophyta</taxon>
        <taxon>Mediophyceae</taxon>
        <taxon>Biddulphiophycidae</taxon>
        <taxon>Eupodiscales</taxon>
        <taxon>Parodontellaceae</taxon>
        <taxon>Trieres</taxon>
    </lineage>
</organism>
<name>A0A7S2EYM1_TRICV</name>
<protein>
    <submittedName>
        <fullName evidence="2">Uncharacterized protein</fullName>
    </submittedName>
</protein>
<feature type="region of interest" description="Disordered" evidence="1">
    <location>
        <begin position="221"/>
        <end position="244"/>
    </location>
</feature>
<feature type="compositionally biased region" description="Polar residues" evidence="1">
    <location>
        <begin position="58"/>
        <end position="75"/>
    </location>
</feature>
<dbReference type="AlphaFoldDB" id="A0A7S2EYM1"/>
<gene>
    <name evidence="2" type="ORF">OSIN01602_LOCUS23202</name>
</gene>